<organism evidence="2">
    <name type="scientific">Graphocephala atropunctata</name>
    <dbReference type="NCBI Taxonomy" id="36148"/>
    <lineage>
        <taxon>Eukaryota</taxon>
        <taxon>Metazoa</taxon>
        <taxon>Ecdysozoa</taxon>
        <taxon>Arthropoda</taxon>
        <taxon>Hexapoda</taxon>
        <taxon>Insecta</taxon>
        <taxon>Pterygota</taxon>
        <taxon>Neoptera</taxon>
        <taxon>Paraneoptera</taxon>
        <taxon>Hemiptera</taxon>
        <taxon>Auchenorrhyncha</taxon>
        <taxon>Membracoidea</taxon>
        <taxon>Cicadellidae</taxon>
        <taxon>Cicadellinae</taxon>
        <taxon>Cicadellini</taxon>
        <taxon>Graphocephala</taxon>
    </lineage>
</organism>
<gene>
    <name evidence="2" type="ORF">g.3278</name>
</gene>
<dbReference type="EMBL" id="GEBQ01005153">
    <property type="protein sequence ID" value="JAT34824.1"/>
    <property type="molecule type" value="Transcribed_RNA"/>
</dbReference>
<feature type="non-terminal residue" evidence="2">
    <location>
        <position position="1"/>
    </location>
</feature>
<keyword evidence="1" id="KW-0812">Transmembrane</keyword>
<keyword evidence="1" id="KW-1133">Transmembrane helix</keyword>
<name>A0A1B6MFY3_9HEMI</name>
<reference evidence="2" key="1">
    <citation type="submission" date="2015-11" db="EMBL/GenBank/DDBJ databases">
        <title>De novo transcriptome assembly of four potential Pierce s Disease insect vectors from Arizona vineyards.</title>
        <authorList>
            <person name="Tassone E.E."/>
        </authorList>
    </citation>
    <scope>NUCLEOTIDE SEQUENCE</scope>
</reference>
<dbReference type="AlphaFoldDB" id="A0A1B6MFY3"/>
<feature type="transmembrane region" description="Helical" evidence="1">
    <location>
        <begin position="37"/>
        <end position="55"/>
    </location>
</feature>
<proteinExistence type="predicted"/>
<accession>A0A1B6MFY3</accession>
<evidence type="ECO:0000256" key="1">
    <source>
        <dbReference type="SAM" id="Phobius"/>
    </source>
</evidence>
<evidence type="ECO:0000313" key="2">
    <source>
        <dbReference type="EMBL" id="JAT34824.1"/>
    </source>
</evidence>
<sequence length="156" mass="17737">SPRHRHVIALRHSVDTAPCKTRLVKEFSASSRFQSVAMLWSVVVAVCLSILLPTVTSYSPRFQWLDSDEILAQALMEEPMSRVDGRELGDELMAEKRALSVLSRWKPFTDTFRANGLPSRSHIMSELLPRGMEVVSAETRGTLRPHGQPLRWGRRR</sequence>
<protein>
    <submittedName>
        <fullName evidence="2">Uncharacterized protein</fullName>
    </submittedName>
</protein>
<keyword evidence="1" id="KW-0472">Membrane</keyword>